<accession>R7QQ95</accession>
<feature type="transmembrane region" description="Helical" evidence="9">
    <location>
        <begin position="131"/>
        <end position="154"/>
    </location>
</feature>
<dbReference type="RefSeq" id="XP_005710588.1">
    <property type="nucleotide sequence ID" value="XM_005710531.1"/>
</dbReference>
<dbReference type="GO" id="GO:0140359">
    <property type="term" value="F:ABC-type transporter activity"/>
    <property type="evidence" value="ECO:0007669"/>
    <property type="project" value="InterPro"/>
</dbReference>
<dbReference type="SUPFAM" id="SSF90123">
    <property type="entry name" value="ABC transporter transmembrane region"/>
    <property type="match status" value="1"/>
</dbReference>
<evidence type="ECO:0000256" key="5">
    <source>
        <dbReference type="ARBA" id="ARBA00022741"/>
    </source>
</evidence>
<feature type="transmembrane region" description="Helical" evidence="9">
    <location>
        <begin position="29"/>
        <end position="49"/>
    </location>
</feature>
<dbReference type="GO" id="GO:0016020">
    <property type="term" value="C:membrane"/>
    <property type="evidence" value="ECO:0007669"/>
    <property type="project" value="InterPro"/>
</dbReference>
<keyword evidence="3" id="KW-0813">Transport</keyword>
<dbReference type="Gramene" id="CDF40294">
    <property type="protein sequence ID" value="CDF40294"/>
    <property type="gene ID" value="CHC_T00007116001"/>
</dbReference>
<name>R7QQ95_CHOCR</name>
<dbReference type="GeneID" id="17318301"/>
<evidence type="ECO:0000259" key="10">
    <source>
        <dbReference type="PROSITE" id="PS50893"/>
    </source>
</evidence>
<protein>
    <recommendedName>
        <fullName evidence="2">Probable ATP-dependent transporter ycf16</fullName>
    </recommendedName>
</protein>
<keyword evidence="7 9" id="KW-1133">Transmembrane helix</keyword>
<dbReference type="GO" id="GO:0005524">
    <property type="term" value="F:ATP binding"/>
    <property type="evidence" value="ECO:0007669"/>
    <property type="project" value="UniProtKB-KW"/>
</dbReference>
<comment type="similarity">
    <text evidence="1">Belongs to the ABC transporter superfamily. ABCD family. Peroxisomal fatty acyl CoA transporter (TC 3.A.1.203) subfamily.</text>
</comment>
<keyword evidence="4 9" id="KW-0812">Transmembrane</keyword>
<evidence type="ECO:0000313" key="12">
    <source>
        <dbReference type="EMBL" id="CDF40294.1"/>
    </source>
</evidence>
<dbReference type="Pfam" id="PF06472">
    <property type="entry name" value="ABC_membrane_2"/>
    <property type="match status" value="1"/>
</dbReference>
<keyword evidence="13" id="KW-1185">Reference proteome</keyword>
<dbReference type="KEGG" id="ccp:CHC_T00007116001"/>
<dbReference type="InterPro" id="IPR011527">
    <property type="entry name" value="ABC1_TM_dom"/>
</dbReference>
<dbReference type="CDD" id="cd03223">
    <property type="entry name" value="ABCD_peroxisomal_ALDP"/>
    <property type="match status" value="1"/>
</dbReference>
<dbReference type="InterPro" id="IPR017871">
    <property type="entry name" value="ABC_transporter-like_CS"/>
</dbReference>
<organism evidence="12 13">
    <name type="scientific">Chondrus crispus</name>
    <name type="common">Carrageen Irish moss</name>
    <name type="synonym">Polymorpha crispa</name>
    <dbReference type="NCBI Taxonomy" id="2769"/>
    <lineage>
        <taxon>Eukaryota</taxon>
        <taxon>Rhodophyta</taxon>
        <taxon>Florideophyceae</taxon>
        <taxon>Rhodymeniophycidae</taxon>
        <taxon>Gigartinales</taxon>
        <taxon>Gigartinaceae</taxon>
        <taxon>Chondrus</taxon>
    </lineage>
</organism>
<evidence type="ECO:0000256" key="1">
    <source>
        <dbReference type="ARBA" id="ARBA00008575"/>
    </source>
</evidence>
<dbReference type="PROSITE" id="PS50893">
    <property type="entry name" value="ABC_TRANSPORTER_2"/>
    <property type="match status" value="1"/>
</dbReference>
<evidence type="ECO:0000256" key="8">
    <source>
        <dbReference type="ARBA" id="ARBA00023136"/>
    </source>
</evidence>
<dbReference type="Proteomes" id="UP000012073">
    <property type="component" value="Unassembled WGS sequence"/>
</dbReference>
<dbReference type="OrthoDB" id="422637at2759"/>
<dbReference type="EMBL" id="HG002154">
    <property type="protein sequence ID" value="CDF40294.1"/>
    <property type="molecule type" value="Genomic_DNA"/>
</dbReference>
<feature type="domain" description="ABC transporter" evidence="10">
    <location>
        <begin position="313"/>
        <end position="530"/>
    </location>
</feature>
<evidence type="ECO:0000256" key="9">
    <source>
        <dbReference type="SAM" id="Phobius"/>
    </source>
</evidence>
<dbReference type="SUPFAM" id="SSF52540">
    <property type="entry name" value="P-loop containing nucleoside triphosphate hydrolases"/>
    <property type="match status" value="1"/>
</dbReference>
<keyword evidence="8 9" id="KW-0472">Membrane</keyword>
<evidence type="ECO:0000313" key="13">
    <source>
        <dbReference type="Proteomes" id="UP000012073"/>
    </source>
</evidence>
<dbReference type="InterPro" id="IPR036640">
    <property type="entry name" value="ABC1_TM_sf"/>
</dbReference>
<feature type="transmembrane region" description="Helical" evidence="9">
    <location>
        <begin position="106"/>
        <end position="125"/>
    </location>
</feature>
<evidence type="ECO:0000256" key="3">
    <source>
        <dbReference type="ARBA" id="ARBA00022448"/>
    </source>
</evidence>
<dbReference type="PhylomeDB" id="R7QQ95"/>
<reference evidence="13" key="1">
    <citation type="journal article" date="2013" name="Proc. Natl. Acad. Sci. U.S.A.">
        <title>Genome structure and metabolic features in the red seaweed Chondrus crispus shed light on evolution of the Archaeplastida.</title>
        <authorList>
            <person name="Collen J."/>
            <person name="Porcel B."/>
            <person name="Carre W."/>
            <person name="Ball S.G."/>
            <person name="Chaparro C."/>
            <person name="Tonon T."/>
            <person name="Barbeyron T."/>
            <person name="Michel G."/>
            <person name="Noel B."/>
            <person name="Valentin K."/>
            <person name="Elias M."/>
            <person name="Artiguenave F."/>
            <person name="Arun A."/>
            <person name="Aury J.M."/>
            <person name="Barbosa-Neto J.F."/>
            <person name="Bothwell J.H."/>
            <person name="Bouget F.Y."/>
            <person name="Brillet L."/>
            <person name="Cabello-Hurtado F."/>
            <person name="Capella-Gutierrez S."/>
            <person name="Charrier B."/>
            <person name="Cladiere L."/>
            <person name="Cock J.M."/>
            <person name="Coelho S.M."/>
            <person name="Colleoni C."/>
            <person name="Czjzek M."/>
            <person name="Da Silva C."/>
            <person name="Delage L."/>
            <person name="Denoeud F."/>
            <person name="Deschamps P."/>
            <person name="Dittami S.M."/>
            <person name="Gabaldon T."/>
            <person name="Gachon C.M."/>
            <person name="Groisillier A."/>
            <person name="Herve C."/>
            <person name="Jabbari K."/>
            <person name="Katinka M."/>
            <person name="Kloareg B."/>
            <person name="Kowalczyk N."/>
            <person name="Labadie K."/>
            <person name="Leblanc C."/>
            <person name="Lopez P.J."/>
            <person name="McLachlan D.H."/>
            <person name="Meslet-Cladiere L."/>
            <person name="Moustafa A."/>
            <person name="Nehr Z."/>
            <person name="Nyvall Collen P."/>
            <person name="Panaud O."/>
            <person name="Partensky F."/>
            <person name="Poulain J."/>
            <person name="Rensing S.A."/>
            <person name="Rousvoal S."/>
            <person name="Samson G."/>
            <person name="Symeonidi A."/>
            <person name="Weissenbach J."/>
            <person name="Zambounis A."/>
            <person name="Wincker P."/>
            <person name="Boyen C."/>
        </authorList>
    </citation>
    <scope>NUCLEOTIDE SEQUENCE [LARGE SCALE GENOMIC DNA]</scope>
    <source>
        <strain evidence="13">cv. Stackhouse</strain>
    </source>
</reference>
<dbReference type="SMART" id="SM00382">
    <property type="entry name" value="AAA"/>
    <property type="match status" value="1"/>
</dbReference>
<keyword evidence="6" id="KW-0067">ATP-binding</keyword>
<gene>
    <name evidence="12" type="ORF">CHC_T00007116001</name>
</gene>
<evidence type="ECO:0000256" key="6">
    <source>
        <dbReference type="ARBA" id="ARBA00022840"/>
    </source>
</evidence>
<evidence type="ECO:0000256" key="7">
    <source>
        <dbReference type="ARBA" id="ARBA00022989"/>
    </source>
</evidence>
<dbReference type="STRING" id="2769.R7QQ95"/>
<evidence type="ECO:0000256" key="2">
    <source>
        <dbReference type="ARBA" id="ARBA00014334"/>
    </source>
</evidence>
<evidence type="ECO:0000259" key="11">
    <source>
        <dbReference type="PROSITE" id="PS50929"/>
    </source>
</evidence>
<dbReference type="OMA" id="YFSFNHV"/>
<sequence>MYAVVLSAIQKFFWNVLSSKDAASFGRLVAMYGAAVLVGPVVLALFQWAKERLALMWRRALTEHLLAAYFEDRRYYALSVNANEIDNPDQRIAEDVRNFTSRAVRFFTIAGVAFFDVIVFAVILYRVYAPLLYILLAYSAAGTVMIAFAGARLLPLNREQAVREANFRFGLVRVREATESVAFYAGEDAERSELQRRFASAFRNNLRLLALQRNVGFLSASFRYWAQLVPTVVVAPQYFAGSLRLGSISQVYFSFNHVLNSLGLFVAEFSALAEFGAGVRRLKGLADSLADRGDPGRRKILTELDKSDEAQSLRLTHLTVETPSAPPRVLVDNLSLHVPAGGRLVVVGRSGIGKSSLMRAVCGLWDSGSGAIERPSASNTLFLPQRPFLMLGSLRENVIYPSTRGDVTDADVEDALRRVNLGYLIHRDAGLDAPGETLTRRLSLGEQQRLAFARIVISRPKLVVLDESSSALDLDNEADMYRLIDEMGATCISVGNRPTLLEFHDQVLRIQGNGEWEVETPEKTRERLNKSLHS</sequence>
<dbReference type="InterPro" id="IPR050835">
    <property type="entry name" value="ABC_transporter_sub-D"/>
</dbReference>
<dbReference type="PROSITE" id="PS50929">
    <property type="entry name" value="ABC_TM1F"/>
    <property type="match status" value="1"/>
</dbReference>
<dbReference type="Gene3D" id="3.40.50.300">
    <property type="entry name" value="P-loop containing nucleotide triphosphate hydrolases"/>
    <property type="match status" value="1"/>
</dbReference>
<dbReference type="InterPro" id="IPR003439">
    <property type="entry name" value="ABC_transporter-like_ATP-bd"/>
</dbReference>
<dbReference type="Pfam" id="PF00005">
    <property type="entry name" value="ABC_tran"/>
    <property type="match status" value="1"/>
</dbReference>
<dbReference type="PANTHER" id="PTHR11384">
    <property type="entry name" value="ATP-BINDING CASSETTE, SUB-FAMILY D MEMBER"/>
    <property type="match status" value="1"/>
</dbReference>
<dbReference type="PROSITE" id="PS00211">
    <property type="entry name" value="ABC_TRANSPORTER_1"/>
    <property type="match status" value="1"/>
</dbReference>
<dbReference type="PANTHER" id="PTHR11384:SF59">
    <property type="entry name" value="LYSOSOMAL COBALAMIN TRANSPORTER ABCD4"/>
    <property type="match status" value="1"/>
</dbReference>
<dbReference type="AlphaFoldDB" id="R7QQ95"/>
<dbReference type="InterPro" id="IPR003593">
    <property type="entry name" value="AAA+_ATPase"/>
</dbReference>
<dbReference type="InterPro" id="IPR027417">
    <property type="entry name" value="P-loop_NTPase"/>
</dbReference>
<keyword evidence="5" id="KW-0547">Nucleotide-binding</keyword>
<feature type="domain" description="ABC transmembrane type-1" evidence="11">
    <location>
        <begin position="1"/>
        <end position="274"/>
    </location>
</feature>
<evidence type="ECO:0000256" key="4">
    <source>
        <dbReference type="ARBA" id="ARBA00022692"/>
    </source>
</evidence>
<dbReference type="GO" id="GO:0016887">
    <property type="term" value="F:ATP hydrolysis activity"/>
    <property type="evidence" value="ECO:0007669"/>
    <property type="project" value="InterPro"/>
</dbReference>
<proteinExistence type="inferred from homology"/>
<dbReference type="Gene3D" id="1.20.1560.10">
    <property type="entry name" value="ABC transporter type 1, transmembrane domain"/>
    <property type="match status" value="1"/>
</dbReference>